<dbReference type="Pfam" id="PF01753">
    <property type="entry name" value="zf-MYND"/>
    <property type="match status" value="1"/>
</dbReference>
<feature type="domain" description="MYND-type" evidence="6">
    <location>
        <begin position="529"/>
        <end position="565"/>
    </location>
</feature>
<dbReference type="Gene3D" id="6.10.140.2220">
    <property type="match status" value="1"/>
</dbReference>
<reference evidence="7 8" key="1">
    <citation type="submission" date="2024-07" db="EMBL/GenBank/DDBJ databases">
        <title>Section-level genome sequencing and comparative genomics of Aspergillus sections Usti and Cavernicolus.</title>
        <authorList>
            <consortium name="Lawrence Berkeley National Laboratory"/>
            <person name="Nybo J.L."/>
            <person name="Vesth T.C."/>
            <person name="Theobald S."/>
            <person name="Frisvad J.C."/>
            <person name="Larsen T.O."/>
            <person name="Kjaerboelling I."/>
            <person name="Rothschild-Mancinelli K."/>
            <person name="Lyhne E.K."/>
            <person name="Kogle M.E."/>
            <person name="Barry K."/>
            <person name="Clum A."/>
            <person name="Na H."/>
            <person name="Ledsgaard L."/>
            <person name="Lin J."/>
            <person name="Lipzen A."/>
            <person name="Kuo A."/>
            <person name="Riley R."/>
            <person name="Mondo S."/>
            <person name="Labutti K."/>
            <person name="Haridas S."/>
            <person name="Pangalinan J."/>
            <person name="Salamov A.A."/>
            <person name="Simmons B.A."/>
            <person name="Magnuson J.K."/>
            <person name="Chen J."/>
            <person name="Drula E."/>
            <person name="Henrissat B."/>
            <person name="Wiebenga A."/>
            <person name="Lubbers R.J."/>
            <person name="Gomes A.C."/>
            <person name="Makela M.R."/>
            <person name="Stajich J."/>
            <person name="Grigoriev I.V."/>
            <person name="Mortensen U.H."/>
            <person name="De Vries R.P."/>
            <person name="Baker S.E."/>
            <person name="Andersen M.R."/>
        </authorList>
    </citation>
    <scope>NUCLEOTIDE SEQUENCE [LARGE SCALE GENOMIC DNA]</scope>
    <source>
        <strain evidence="7 8">CBS 209.92</strain>
    </source>
</reference>
<name>A0ABR4FTZ0_9EURO</name>
<keyword evidence="1" id="KW-0479">Metal-binding</keyword>
<protein>
    <recommendedName>
        <fullName evidence="6">MYND-type domain-containing protein</fullName>
    </recommendedName>
</protein>
<dbReference type="Pfam" id="PF14441">
    <property type="entry name" value="OTT_1508_deam"/>
    <property type="match status" value="1"/>
</dbReference>
<dbReference type="InterPro" id="IPR027796">
    <property type="entry name" value="OTT_1508_deam-like"/>
</dbReference>
<keyword evidence="8" id="KW-1185">Reference proteome</keyword>
<evidence type="ECO:0000256" key="2">
    <source>
        <dbReference type="ARBA" id="ARBA00022771"/>
    </source>
</evidence>
<keyword evidence="2 4" id="KW-0863">Zinc-finger</keyword>
<dbReference type="InterPro" id="IPR002893">
    <property type="entry name" value="Znf_MYND"/>
</dbReference>
<evidence type="ECO:0000313" key="7">
    <source>
        <dbReference type="EMBL" id="KAL2786433.1"/>
    </source>
</evidence>
<feature type="region of interest" description="Disordered" evidence="5">
    <location>
        <begin position="28"/>
        <end position="65"/>
    </location>
</feature>
<dbReference type="Proteomes" id="UP001610563">
    <property type="component" value="Unassembled WGS sequence"/>
</dbReference>
<evidence type="ECO:0000256" key="5">
    <source>
        <dbReference type="SAM" id="MobiDB-lite"/>
    </source>
</evidence>
<dbReference type="PROSITE" id="PS50865">
    <property type="entry name" value="ZF_MYND_2"/>
    <property type="match status" value="1"/>
</dbReference>
<dbReference type="EMBL" id="JBFTWV010000117">
    <property type="protein sequence ID" value="KAL2786433.1"/>
    <property type="molecule type" value="Genomic_DNA"/>
</dbReference>
<evidence type="ECO:0000256" key="1">
    <source>
        <dbReference type="ARBA" id="ARBA00022723"/>
    </source>
</evidence>
<gene>
    <name evidence="7" type="ORF">BJX66DRAFT_342122</name>
</gene>
<comment type="caution">
    <text evidence="7">The sequence shown here is derived from an EMBL/GenBank/DDBJ whole genome shotgun (WGS) entry which is preliminary data.</text>
</comment>
<feature type="compositionally biased region" description="Acidic residues" evidence="5">
    <location>
        <begin position="49"/>
        <end position="65"/>
    </location>
</feature>
<dbReference type="SUPFAM" id="SSF144232">
    <property type="entry name" value="HIT/MYND zinc finger-like"/>
    <property type="match status" value="1"/>
</dbReference>
<feature type="compositionally biased region" description="Basic and acidic residues" evidence="5">
    <location>
        <begin position="36"/>
        <end position="48"/>
    </location>
</feature>
<evidence type="ECO:0000259" key="6">
    <source>
        <dbReference type="PROSITE" id="PS50865"/>
    </source>
</evidence>
<evidence type="ECO:0000256" key="3">
    <source>
        <dbReference type="ARBA" id="ARBA00022833"/>
    </source>
</evidence>
<organism evidence="7 8">
    <name type="scientific">Aspergillus keveii</name>
    <dbReference type="NCBI Taxonomy" id="714993"/>
    <lineage>
        <taxon>Eukaryota</taxon>
        <taxon>Fungi</taxon>
        <taxon>Dikarya</taxon>
        <taxon>Ascomycota</taxon>
        <taxon>Pezizomycotina</taxon>
        <taxon>Eurotiomycetes</taxon>
        <taxon>Eurotiomycetidae</taxon>
        <taxon>Eurotiales</taxon>
        <taxon>Aspergillaceae</taxon>
        <taxon>Aspergillus</taxon>
        <taxon>Aspergillus subgen. Nidulantes</taxon>
    </lineage>
</organism>
<evidence type="ECO:0000313" key="8">
    <source>
        <dbReference type="Proteomes" id="UP001610563"/>
    </source>
</evidence>
<sequence length="847" mass="95848">MESACLKASDELAHVVWASVILSLQNPHTITTTGDDPSHRNQESLAEDREYEEDSDTDSVDDSAEDLASMEAGQLAGTGEKLRQKFLDCISELLAHTKGGKYVTATALREKEEQIEVNIARNSDFTTDDKKYLASLERFLAMQGDDTSKRAVAECSHDFLTGNIEYSAARVDTQARAVAREVNAASHRPLQQEVPDRFNTQDTCLLGCCSANQKQVSSQVQSLLFRFLNFKPWRSRLSTAEDQEKFRRETVELAATVTHSSETIQATHATLRSMLPSMDNSKLVRMWRVLARPVTNLRILSQIARLLPHFQHAIFITIPRPAPLKIEAHQVPTLAEAWKYLGLPTKRKRRLPAALARKTGDFTSACTLDLFTHCEIQLQTRYECQPSLSPSLPYFGCSKKACCLCGEYLALSPMNLRTRGRHGQCHPQWGLDSCNSESTRQRLRQLCEVTKHKIRARLEPGGPMPLAVNQSSAVSDLKTLDMIEVTRQSRDREEAQKRAREMREKLQILLDPRSVGPPVIWYQDLRSLCVLCQAPRALRCKRCLSIWYCSRRCQELDWPAHRLLCSQYPKVVSTRISDDYCLGLWFPRDTSRPRLIWVASDSQEFGFHYPDFDPYLGPGNGLLFTIPFKVNNRRGLEIDHWLTIWYRDYDEITNQSVLAAVEACQGMTVPCHLRGDFVVTSGQRGPYIGTLNHDFEDVTLADFRHALDFFSTYFDETIRETSSGGCVAALKISSPREQSIYGRELFTSVAISRNFPSNSAISPISIALGVPIRVCRLDADHVDGISGTSDEETEAEGEREKWTNPYARVLMTEIDLECETWGTPLYGWEIDNSVLLLLENRDDMSLL</sequence>
<dbReference type="PROSITE" id="PS01360">
    <property type="entry name" value="ZF_MYND_1"/>
    <property type="match status" value="1"/>
</dbReference>
<evidence type="ECO:0000256" key="4">
    <source>
        <dbReference type="PROSITE-ProRule" id="PRU00134"/>
    </source>
</evidence>
<keyword evidence="3" id="KW-0862">Zinc</keyword>
<proteinExistence type="predicted"/>
<accession>A0ABR4FTZ0</accession>